<dbReference type="InterPro" id="IPR013328">
    <property type="entry name" value="6PGD_dom2"/>
</dbReference>
<dbReference type="NCBIfam" id="NF006124">
    <property type="entry name" value="PRK08268.1"/>
    <property type="match status" value="1"/>
</dbReference>
<dbReference type="PANTHER" id="PTHR48075:SF5">
    <property type="entry name" value="3-HYDROXYBUTYRYL-COA DEHYDROGENASE"/>
    <property type="match status" value="1"/>
</dbReference>
<dbReference type="InterPro" id="IPR006176">
    <property type="entry name" value="3-OHacyl-CoA_DH_NAD-bd"/>
</dbReference>
<gene>
    <name evidence="4" type="ORF">YBN1229_v1_0810</name>
</gene>
<dbReference type="InterPro" id="IPR008927">
    <property type="entry name" value="6-PGluconate_DH-like_C_sf"/>
</dbReference>
<dbReference type="SUPFAM" id="SSF51735">
    <property type="entry name" value="NAD(P)-binding Rossmann-fold domains"/>
    <property type="match status" value="1"/>
</dbReference>
<organism evidence="4 5">
    <name type="scientific">Candidatus Filomicrobium marinum</name>
    <dbReference type="NCBI Taxonomy" id="1608628"/>
    <lineage>
        <taxon>Bacteria</taxon>
        <taxon>Pseudomonadati</taxon>
        <taxon>Pseudomonadota</taxon>
        <taxon>Alphaproteobacteria</taxon>
        <taxon>Hyphomicrobiales</taxon>
        <taxon>Hyphomicrobiaceae</taxon>
        <taxon>Filomicrobium</taxon>
    </lineage>
</organism>
<dbReference type="PANTHER" id="PTHR48075">
    <property type="entry name" value="3-HYDROXYACYL-COA DEHYDROGENASE FAMILY PROTEIN"/>
    <property type="match status" value="1"/>
</dbReference>
<evidence type="ECO:0000256" key="1">
    <source>
        <dbReference type="ARBA" id="ARBA00023002"/>
    </source>
</evidence>
<sequence>MAEAISAVGVVGAGAMGRGIAQVAAVGGYEVILIDSKPGVAEDAKGFIAKLLARSVEKGRMEQKDAEIVVGRITTAESLSQLNGCDLVVEAVIEDLDVKQALLAELEGIVRSDCILASNTSSLSIAAIAAKAKAPERIAGFHFFNPVPLMRLVEVIDGIRTAPWVCEALMEVGRRMGREPVRVKDAPGFLVNQIGRGYTIEAAHVVDESIATTEDVDRVMRDLVGFRMGPFELMDLTGLDVTHPATELIHQQFFFEPRYRPSLLMAQRTAAGILGRKSNGGFYLYKDGQPIGQDEPAAPSTLPSSVWISQANPDGARAILGALEASGVKVEAGERPSDSALCLVAPLGDDATTTALKENLDPARTVAVETLFAMDRRRVIMPTPATTAEMLEAAQAVLAAGGISVTVLRDSPGFVAQRIVAMIINICCAIAQSGGASPEDVDKAPTLALNYPAGPLSLGDRIGPQKVHQILSALFATYGDPRYRPSPWLTRRARLGLSLKAPERMPV</sequence>
<dbReference type="Gene3D" id="1.10.1040.10">
    <property type="entry name" value="N-(1-d-carboxylethyl)-l-norvaline Dehydrogenase, domain 2"/>
    <property type="match status" value="2"/>
</dbReference>
<evidence type="ECO:0000313" key="5">
    <source>
        <dbReference type="Proteomes" id="UP000033187"/>
    </source>
</evidence>
<dbReference type="FunFam" id="3.40.50.720:FF:000009">
    <property type="entry name" value="Fatty oxidation complex, alpha subunit"/>
    <property type="match status" value="1"/>
</dbReference>
<dbReference type="KEGG" id="fiy:BN1229_v1_0810"/>
<dbReference type="GO" id="GO:0006631">
    <property type="term" value="P:fatty acid metabolic process"/>
    <property type="evidence" value="ECO:0007669"/>
    <property type="project" value="InterPro"/>
</dbReference>
<dbReference type="Pfam" id="PF02737">
    <property type="entry name" value="3HCDH_N"/>
    <property type="match status" value="1"/>
</dbReference>
<dbReference type="GO" id="GO:0016616">
    <property type="term" value="F:oxidoreductase activity, acting on the CH-OH group of donors, NAD or NADP as acceptor"/>
    <property type="evidence" value="ECO:0007669"/>
    <property type="project" value="InterPro"/>
</dbReference>
<reference evidence="5" key="1">
    <citation type="submission" date="2015-02" db="EMBL/GenBank/DDBJ databases">
        <authorList>
            <person name="Chooi Y.-H."/>
        </authorList>
    </citation>
    <scope>NUCLEOTIDE SEQUENCE [LARGE SCALE GENOMIC DNA]</scope>
    <source>
        <strain evidence="5">strain Y</strain>
    </source>
</reference>
<dbReference type="SUPFAM" id="SSF48179">
    <property type="entry name" value="6-phosphogluconate dehydrogenase C-terminal domain-like"/>
    <property type="match status" value="2"/>
</dbReference>
<dbReference type="InterPro" id="IPR036291">
    <property type="entry name" value="NAD(P)-bd_dom_sf"/>
</dbReference>
<accession>A0A0D6JBU7</accession>
<evidence type="ECO:0000313" key="4">
    <source>
        <dbReference type="EMBL" id="CPR16442.1"/>
    </source>
</evidence>
<dbReference type="Proteomes" id="UP000033187">
    <property type="component" value="Chromosome 1"/>
</dbReference>
<dbReference type="InterPro" id="IPR006108">
    <property type="entry name" value="3HC_DH_C"/>
</dbReference>
<name>A0A0D6JBU7_9HYPH</name>
<dbReference type="AlphaFoldDB" id="A0A0D6JBU7"/>
<dbReference type="Gene3D" id="3.40.50.720">
    <property type="entry name" value="NAD(P)-binding Rossmann-like Domain"/>
    <property type="match status" value="1"/>
</dbReference>
<feature type="domain" description="3-hydroxyacyl-CoA dehydrogenase C-terminal" evidence="2">
    <location>
        <begin position="413"/>
        <end position="496"/>
    </location>
</feature>
<feature type="domain" description="3-hydroxyacyl-CoA dehydrogenase C-terminal" evidence="2">
    <location>
        <begin position="188"/>
        <end position="285"/>
    </location>
</feature>
<protein>
    <submittedName>
        <fullName evidence="4">3-hydroxyacyl-CoA dehydrogenase NAD-binding</fullName>
    </submittedName>
</protein>
<evidence type="ECO:0000259" key="2">
    <source>
        <dbReference type="Pfam" id="PF00725"/>
    </source>
</evidence>
<feature type="domain" description="3-hydroxyacyl-CoA dehydrogenase NAD binding" evidence="3">
    <location>
        <begin position="8"/>
        <end position="185"/>
    </location>
</feature>
<keyword evidence="5" id="KW-1185">Reference proteome</keyword>
<keyword evidence="1" id="KW-0560">Oxidoreductase</keyword>
<dbReference type="RefSeq" id="WP_197540876.1">
    <property type="nucleotide sequence ID" value="NZ_LN829118.1"/>
</dbReference>
<proteinExistence type="predicted"/>
<dbReference type="EMBL" id="LN829119">
    <property type="protein sequence ID" value="CPR16442.1"/>
    <property type="molecule type" value="Genomic_DNA"/>
</dbReference>
<dbReference type="KEGG" id="fil:BN1229_v1_0806"/>
<dbReference type="GO" id="GO:0070403">
    <property type="term" value="F:NAD+ binding"/>
    <property type="evidence" value="ECO:0007669"/>
    <property type="project" value="InterPro"/>
</dbReference>
<dbReference type="Pfam" id="PF00725">
    <property type="entry name" value="3HCDH"/>
    <property type="match status" value="2"/>
</dbReference>
<evidence type="ECO:0000259" key="3">
    <source>
        <dbReference type="Pfam" id="PF02737"/>
    </source>
</evidence>